<feature type="compositionally biased region" description="Polar residues" evidence="2">
    <location>
        <begin position="251"/>
        <end position="271"/>
    </location>
</feature>
<dbReference type="InterPro" id="IPR040263">
    <property type="entry name" value="PWP3A_3B_4"/>
</dbReference>
<evidence type="ECO:0000259" key="3">
    <source>
        <dbReference type="Pfam" id="PF20884"/>
    </source>
</evidence>
<evidence type="ECO:0000256" key="2">
    <source>
        <dbReference type="SAM" id="MobiDB-lite"/>
    </source>
</evidence>
<dbReference type="FunFam" id="2.30.30.140:FF:000063">
    <property type="entry name" value="PWWP domain-containing DNA repair factor 3A"/>
    <property type="match status" value="1"/>
</dbReference>
<reference evidence="7" key="1">
    <citation type="journal article" date="2019" name="IScience">
        <title>Narwhal Genome Reveals Long-Term Low Genetic Diversity despite Current Large Abundance Size.</title>
        <authorList>
            <person name="Westbury M.V."/>
            <person name="Petersen B."/>
            <person name="Garde E."/>
            <person name="Heide-Jorgensen M.P."/>
            <person name="Lorenzen E.D."/>
        </authorList>
    </citation>
    <scope>NUCLEOTIDE SEQUENCE [LARGE SCALE GENOMIC DNA]</scope>
</reference>
<feature type="domain" description="PWWP" evidence="5">
    <location>
        <begin position="175"/>
        <end position="244"/>
    </location>
</feature>
<proteinExistence type="inferred from homology"/>
<accession>A0A4U1EUG1</accession>
<comment type="caution">
    <text evidence="6">The sequence shown here is derived from an EMBL/GenBank/DDBJ whole genome shotgun (WGS) entry which is preliminary data.</text>
</comment>
<feature type="region of interest" description="Disordered" evidence="2">
    <location>
        <begin position="59"/>
        <end position="123"/>
    </location>
</feature>
<dbReference type="Pfam" id="PF20884">
    <property type="entry name" value="MUM1-like_PWWP"/>
    <property type="match status" value="1"/>
</dbReference>
<dbReference type="Gene3D" id="2.30.30.140">
    <property type="match status" value="1"/>
</dbReference>
<name>A0A4U1EUG1_MONMO</name>
<dbReference type="Proteomes" id="UP000308365">
    <property type="component" value="Unassembled WGS sequence"/>
</dbReference>
<feature type="region of interest" description="Disordered" evidence="2">
    <location>
        <begin position="1"/>
        <end position="35"/>
    </location>
</feature>
<evidence type="ECO:0008006" key="8">
    <source>
        <dbReference type="Google" id="ProtNLM"/>
    </source>
</evidence>
<comment type="similarity">
    <text evidence="1">Belongs to the PWWP3A family.</text>
</comment>
<dbReference type="Gene3D" id="6.10.300.20">
    <property type="match status" value="1"/>
</dbReference>
<dbReference type="GO" id="GO:0070062">
    <property type="term" value="C:extracellular exosome"/>
    <property type="evidence" value="ECO:0007669"/>
    <property type="project" value="TreeGrafter"/>
</dbReference>
<dbReference type="InterPro" id="IPR048765">
    <property type="entry name" value="PWP3A_3B_4_N"/>
</dbReference>
<feature type="region of interest" description="Disordered" evidence="2">
    <location>
        <begin position="251"/>
        <end position="286"/>
    </location>
</feature>
<dbReference type="EMBL" id="RWIC01000770">
    <property type="protein sequence ID" value="TKC40324.1"/>
    <property type="molecule type" value="Genomic_DNA"/>
</dbReference>
<feature type="compositionally biased region" description="Acidic residues" evidence="2">
    <location>
        <begin position="83"/>
        <end position="112"/>
    </location>
</feature>
<dbReference type="Pfam" id="PF20887">
    <property type="entry name" value="PWP3A-B_N"/>
    <property type="match status" value="1"/>
</dbReference>
<dbReference type="CDD" id="cd06080">
    <property type="entry name" value="PWWP_MUM1-like"/>
    <property type="match status" value="1"/>
</dbReference>
<dbReference type="SUPFAM" id="SSF63748">
    <property type="entry name" value="Tudor/PWWP/MBT"/>
    <property type="match status" value="1"/>
</dbReference>
<dbReference type="Pfam" id="PF20886">
    <property type="entry name" value="PWP3A-B_C"/>
    <property type="match status" value="1"/>
</dbReference>
<feature type="compositionally biased region" description="Polar residues" evidence="2">
    <location>
        <begin position="430"/>
        <end position="442"/>
    </location>
</feature>
<organism evidence="6 7">
    <name type="scientific">Monodon monoceros</name>
    <name type="common">Narwhal</name>
    <name type="synonym">Ceratodon monodon</name>
    <dbReference type="NCBI Taxonomy" id="40151"/>
    <lineage>
        <taxon>Eukaryota</taxon>
        <taxon>Metazoa</taxon>
        <taxon>Chordata</taxon>
        <taxon>Craniata</taxon>
        <taxon>Vertebrata</taxon>
        <taxon>Euteleostomi</taxon>
        <taxon>Mammalia</taxon>
        <taxon>Eutheria</taxon>
        <taxon>Laurasiatheria</taxon>
        <taxon>Artiodactyla</taxon>
        <taxon>Whippomorpha</taxon>
        <taxon>Cetacea</taxon>
        <taxon>Odontoceti</taxon>
        <taxon>Monodontidae</taxon>
        <taxon>Monodon</taxon>
    </lineage>
</organism>
<feature type="domain" description="PWWP" evidence="4">
    <location>
        <begin position="684"/>
        <end position="824"/>
    </location>
</feature>
<gene>
    <name evidence="6" type="ORF">EI555_010434</name>
</gene>
<dbReference type="InterPro" id="IPR035504">
    <property type="entry name" value="MUM1-like_PWWP"/>
</dbReference>
<protein>
    <recommendedName>
        <fullName evidence="8">PWWP domain-containing protein</fullName>
    </recommendedName>
</protein>
<sequence>MSATEEQDPTQGDQDRANGGADRDPGLIKDPVVPFEEGSDEFVGASAFLASQAVARALLEDEGEQEASQPTVEEDRDVRSAEQEEDLEEGRAEEEEEQDYDGEEEDEYEGEDHNESGNFPGPDQARSLVAVLAPALPVSSLQLILSDHSLSPFGVRIKTDGSEGQTLPDPHDIGKRKKTFSLEVQILSLDETIKVESTETKILSKSQVEAIASSLAAQLEASDPPREETAYARSLKMALDILNERTNLIQASSSDEGETMTLSQNVPQKLSDSPPRKMYRKHEGDLPKCLEENENSKSLLVSSESDDSLYNDKSRVHAVIDTIPSEMETKSSQNFSWRHTFPSLSEDEDEKESKKKTDISTIMPLHSTIKEEDVYVKDEKFTPTLLSDSFTVPKALKEEAQDICPEALAISSECSTFSENSEDPGEGPSNPCSDTSQNQPTVASEMGVVASPRPSSWEHQVSFSASNHAMDYSLLVNNERNLQRLDFEELGEELQASDKSVHLNSIDASILDDNEEDEELPRFIFHYEPRSFETGMIVWFKYQKYPFWPAVVKSIRRKERKASVLFVEANMNPEKRGIRVPFRRLKKFDCKEKQALVDKAREDYSESIDWCISLICDYRVRIGCGSFAGSFLEYYAADISYPLRKVIKQDTFRNLFPKLQNENPVESMVVTSQTKKMSFQKILPDRMKSARDRANKNLVDFIVNTKGTESHLLAILKGTKGSRWLKSFLNANRFTPCIETYFEDEDQLDEVVKYLQEIYKQIDEKMLTLIRDDKIKFILEVLLPEAIICSISAVDGLDYKAAEAKYLKGPSLGYRERELFDAKIIFEKRRKPLTNEAP</sequence>
<feature type="domain" description="MUM1-like PWWP" evidence="3">
    <location>
        <begin position="532"/>
        <end position="611"/>
    </location>
</feature>
<evidence type="ECO:0000259" key="4">
    <source>
        <dbReference type="Pfam" id="PF20886"/>
    </source>
</evidence>
<feature type="region of interest" description="Disordered" evidence="2">
    <location>
        <begin position="331"/>
        <end position="357"/>
    </location>
</feature>
<dbReference type="PANTHER" id="PTHR31333:SF3">
    <property type="entry name" value="PWWP DOMAIN-CONTAINING DNA REPAIR FACTOR 3B"/>
    <property type="match status" value="1"/>
</dbReference>
<evidence type="ECO:0000313" key="7">
    <source>
        <dbReference type="Proteomes" id="UP000308365"/>
    </source>
</evidence>
<evidence type="ECO:0000256" key="1">
    <source>
        <dbReference type="ARBA" id="ARBA00008188"/>
    </source>
</evidence>
<dbReference type="AlphaFoldDB" id="A0A4U1EUG1"/>
<evidence type="ECO:0000259" key="5">
    <source>
        <dbReference type="Pfam" id="PF20887"/>
    </source>
</evidence>
<dbReference type="InterPro" id="IPR048795">
    <property type="entry name" value="PWP3A_3B_4_C"/>
</dbReference>
<feature type="compositionally biased region" description="Basic and acidic residues" evidence="2">
    <location>
        <begin position="13"/>
        <end position="27"/>
    </location>
</feature>
<dbReference type="PANTHER" id="PTHR31333">
    <property type="entry name" value="PWWP DOMAIN-CONTAINING DNA REPAIR FACTOR 3 FAMILY MEMBER"/>
    <property type="match status" value="1"/>
</dbReference>
<feature type="region of interest" description="Disordered" evidence="2">
    <location>
        <begin position="414"/>
        <end position="451"/>
    </location>
</feature>
<evidence type="ECO:0000313" key="6">
    <source>
        <dbReference type="EMBL" id="TKC40324.1"/>
    </source>
</evidence>